<name>A0AAW2HC81_9NEOP</name>
<evidence type="ECO:0000256" key="1">
    <source>
        <dbReference type="ARBA" id="ARBA00022468"/>
    </source>
</evidence>
<feature type="compositionally biased region" description="Polar residues" evidence="5">
    <location>
        <begin position="1008"/>
        <end position="1027"/>
    </location>
</feature>
<feature type="region of interest" description="Disordered" evidence="5">
    <location>
        <begin position="1178"/>
        <end position="1203"/>
    </location>
</feature>
<dbReference type="InterPro" id="IPR035974">
    <property type="entry name" value="Rap/Ran-GAP_sf"/>
</dbReference>
<gene>
    <name evidence="8" type="ORF">PYX00_009665</name>
</gene>
<evidence type="ECO:0000256" key="4">
    <source>
        <dbReference type="SAM" id="Coils"/>
    </source>
</evidence>
<feature type="compositionally biased region" description="Polar residues" evidence="5">
    <location>
        <begin position="11"/>
        <end position="41"/>
    </location>
</feature>
<comment type="caution">
    <text evidence="8">The sequence shown here is derived from an EMBL/GenBank/DDBJ whole genome shotgun (WGS) entry which is preliminary data.</text>
</comment>
<dbReference type="Pfam" id="PF02145">
    <property type="entry name" value="Rap_GAP"/>
    <property type="match status" value="1"/>
</dbReference>
<dbReference type="SMART" id="SM00228">
    <property type="entry name" value="PDZ"/>
    <property type="match status" value="1"/>
</dbReference>
<feature type="compositionally biased region" description="Polar residues" evidence="5">
    <location>
        <begin position="171"/>
        <end position="180"/>
    </location>
</feature>
<evidence type="ECO:0000256" key="5">
    <source>
        <dbReference type="SAM" id="MobiDB-lite"/>
    </source>
</evidence>
<evidence type="ECO:0000256" key="3">
    <source>
        <dbReference type="ARBA" id="ARBA00023054"/>
    </source>
</evidence>
<dbReference type="Gene3D" id="2.30.42.10">
    <property type="match status" value="1"/>
</dbReference>
<sequence length="1552" mass="173175">MIGYKPVAGQECSSPTVLVPPSNRTNGNRNQCDGSNGVQTSRQRAVQGVEYYNNNIVRARGNTRCSYNDRYNRQISSPTKSFYRQLSPQDALHRSNSSLELMHDPNGHAESALRREYGSHGSIDVIGNGSLSTGESFFAMLQDYRPLVLSADQRSPGPAEYLKHKVDPAPTSENAVNSLTDETDGGRSHGNTSPKLRLKLHKFWGRDGKPMRNGEEKTEAMHQSGVEMDERHKRRTFAHYDCQSLTANLGYAAKLRGLLLARRRNTTTGASAASMLGTRSATPDGDSGDEDNGDGTSNELLESCPYFRNEVGGEEERIVSLTRLQNYHQNGREHRRPFHRPPLSCGVSILEFPPGETHWKNGTCPYQPQITSIENIDHGALYYRKYFYGQDHQNWFGLDENLGPVAISIKREKIEKCPSSNADSNSNSNPSYQYRLVIRTSELLTLRGSVLEDSIPNLKSSSNIKTYNTKEVLEYIAPEITLSSLRLGTQSVRTEDQLLKLDEQGLSTNFKVGIMYCQAGQSSEEDMYNNEEAGPAFLEFLDTIGQRVRLKGFDRYRAGLDNKTDSTGLYSVFARYQDCEIMFHVSTLLPFTANNRQQLLRKRHIGNDIVTIVFQEPGAQPFTPKNIRSQFQHVFIVVRAINPCTDNTQYCVAVSRSKEVPVFGPPIHQGATFPKGKAFADFLLAKVINAEIAAHRSEKFSTMATRTRQEYLKDLATNYVTSTLVETSQKFSMLSFSSKKKERARTKFQADATQRGAICWQVVLEDSGQSQLVDCFLGISTDSLVLIEERSREIVMITPCKAILGWFIHSNSLCIYHHQGECTMIHMREGGDRDELMEVLARLRAVTPGCVAQEMSLKRNPMGQLGFHVQPDGIVTQVESNGLAWAAGLRQGSRLVEICKVAVSTLTHDQMVDLLKTSASVMVTVIPPLPDGSPRRGCNLHNCKYTLANYEGDYENIQGPSENAAKSGRKAASLQQAGNHRRRYERSFSPPRSSNSSGYGTGSSSKSFTDNDTKFIQNGNGGNSNAQLGEDRWYEDGPDLDHFRESPPPLPARLQSQNNQSRQKNGEVLSIAKKWEDRNHVKRWEGDGKREDAEKRRSPTYQSKKWNTENENHHMKLQTSHSLPLNHGGFSLPVNSNSARYNNNHGEEPSGNIPVQHHDFKVGDKVTCLKVSNNHMTRLPKMSDSLPPDVIGRTDGHSTDNSSVASDRFFSVASEDELSASSGNASPRTKRLKHPHGSMTPNGNGSRNHSPRPANKDNGEARLRPGVTARAVGSNRNSANLSNSTLQEDLMKLINVDYQSEKEEGQSKHSNSRESGLSAVGKIHTSSSNGNINIPGPSDHGRTGLTVLPAENKKRDESENSSEVILTTARPATVISNASTASSPAPSEVKMSKEERLSPRVTKSPQHNNRIQQAQKQQLKTGTQENLPIPVPDPGEIDWPSLVDTATRAMLNNLDKKGVDLTHWVDNINEQLEQMEMESNSAPNGGRRVTDLQNHVTQLETRVARETRRRLSLEDEVRRLRDENRRLQEESQAAAQQLRRFTEWFFQTIDRQ</sequence>
<dbReference type="InterPro" id="IPR036034">
    <property type="entry name" value="PDZ_sf"/>
</dbReference>
<feature type="domain" description="Rap-GAP" evidence="6">
    <location>
        <begin position="498"/>
        <end position="715"/>
    </location>
</feature>
<dbReference type="Gene3D" id="3.40.50.11210">
    <property type="entry name" value="Rap/Ran-GAP"/>
    <property type="match status" value="1"/>
</dbReference>
<evidence type="ECO:0008006" key="9">
    <source>
        <dbReference type="Google" id="ProtNLM"/>
    </source>
</evidence>
<dbReference type="GO" id="GO:0005737">
    <property type="term" value="C:cytoplasm"/>
    <property type="evidence" value="ECO:0007669"/>
    <property type="project" value="TreeGrafter"/>
</dbReference>
<feature type="compositionally biased region" description="Polar residues" evidence="5">
    <location>
        <begin position="1239"/>
        <end position="1248"/>
    </location>
</feature>
<feature type="compositionally biased region" description="Polar residues" evidence="5">
    <location>
        <begin position="1401"/>
        <end position="1426"/>
    </location>
</feature>
<dbReference type="InterPro" id="IPR001478">
    <property type="entry name" value="PDZ"/>
</dbReference>
<dbReference type="InterPro" id="IPR000331">
    <property type="entry name" value="Rap/Ran_GAP_dom"/>
</dbReference>
<protein>
    <recommendedName>
        <fullName evidence="9">Signal-induced proliferation-associated 1-like protein 2</fullName>
    </recommendedName>
</protein>
<feature type="compositionally biased region" description="Low complexity" evidence="5">
    <location>
        <begin position="1376"/>
        <end position="1387"/>
    </location>
</feature>
<dbReference type="FunFam" id="3.40.50.11210:FF:000002">
    <property type="entry name" value="Signal-induced proliferation-associated 1-like protein 1"/>
    <property type="match status" value="1"/>
</dbReference>
<evidence type="ECO:0000313" key="8">
    <source>
        <dbReference type="EMBL" id="KAL0267376.1"/>
    </source>
</evidence>
<feature type="region of interest" description="Disordered" evidence="5">
    <location>
        <begin position="163"/>
        <end position="194"/>
    </location>
</feature>
<dbReference type="PANTHER" id="PTHR15711:SF22">
    <property type="entry name" value="RAP-GAP DOMAIN-CONTAINING PROTEIN"/>
    <property type="match status" value="1"/>
</dbReference>
<dbReference type="GO" id="GO:0005096">
    <property type="term" value="F:GTPase activator activity"/>
    <property type="evidence" value="ECO:0007669"/>
    <property type="project" value="UniProtKB-KW"/>
</dbReference>
<feature type="region of interest" description="Disordered" evidence="5">
    <location>
        <begin position="958"/>
        <end position="1110"/>
    </location>
</feature>
<proteinExistence type="predicted"/>
<evidence type="ECO:0000259" key="6">
    <source>
        <dbReference type="PROSITE" id="PS50085"/>
    </source>
</evidence>
<accession>A0AAW2HC81</accession>
<feature type="compositionally biased region" description="Basic and acidic residues" evidence="5">
    <location>
        <begin position="1029"/>
        <end position="1045"/>
    </location>
</feature>
<feature type="compositionally biased region" description="Basic and acidic residues" evidence="5">
    <location>
        <begin position="1254"/>
        <end position="1263"/>
    </location>
</feature>
<evidence type="ECO:0000259" key="7">
    <source>
        <dbReference type="PROSITE" id="PS50106"/>
    </source>
</evidence>
<feature type="region of interest" description="Disordered" evidence="5">
    <location>
        <begin position="1300"/>
        <end position="1436"/>
    </location>
</feature>
<dbReference type="Pfam" id="PF00595">
    <property type="entry name" value="PDZ"/>
    <property type="match status" value="1"/>
</dbReference>
<dbReference type="Pfam" id="PF21022">
    <property type="entry name" value="Rap-GAP_dimer"/>
    <property type="match status" value="1"/>
</dbReference>
<keyword evidence="2" id="KW-0597">Phosphoprotein</keyword>
<feature type="region of interest" description="Disordered" evidence="5">
    <location>
        <begin position="1"/>
        <end position="41"/>
    </location>
</feature>
<feature type="coiled-coil region" evidence="4">
    <location>
        <begin position="1489"/>
        <end position="1540"/>
    </location>
</feature>
<organism evidence="8">
    <name type="scientific">Menopon gallinae</name>
    <name type="common">poultry shaft louse</name>
    <dbReference type="NCBI Taxonomy" id="328185"/>
    <lineage>
        <taxon>Eukaryota</taxon>
        <taxon>Metazoa</taxon>
        <taxon>Ecdysozoa</taxon>
        <taxon>Arthropoda</taxon>
        <taxon>Hexapoda</taxon>
        <taxon>Insecta</taxon>
        <taxon>Pterygota</taxon>
        <taxon>Neoptera</taxon>
        <taxon>Paraneoptera</taxon>
        <taxon>Psocodea</taxon>
        <taxon>Troctomorpha</taxon>
        <taxon>Phthiraptera</taxon>
        <taxon>Amblycera</taxon>
        <taxon>Menoponidae</taxon>
        <taxon>Menopon</taxon>
    </lineage>
</organism>
<reference evidence="8" key="1">
    <citation type="journal article" date="2024" name="Gigascience">
        <title>Chromosome-level genome of the poultry shaft louse Menopon gallinae provides insight into the host-switching and adaptive evolution of parasitic lice.</title>
        <authorList>
            <person name="Xu Y."/>
            <person name="Ma L."/>
            <person name="Liu S."/>
            <person name="Liang Y."/>
            <person name="Liu Q."/>
            <person name="He Z."/>
            <person name="Tian L."/>
            <person name="Duan Y."/>
            <person name="Cai W."/>
            <person name="Li H."/>
            <person name="Song F."/>
        </authorList>
    </citation>
    <scope>NUCLEOTIDE SEQUENCE</scope>
    <source>
        <strain evidence="8">Cailab_2023a</strain>
    </source>
</reference>
<feature type="region of interest" description="Disordered" evidence="5">
    <location>
        <begin position="269"/>
        <end position="300"/>
    </location>
</feature>
<dbReference type="SUPFAM" id="SSF111347">
    <property type="entry name" value="Rap/Ran-GAP"/>
    <property type="match status" value="1"/>
</dbReference>
<feature type="compositionally biased region" description="Polar residues" evidence="5">
    <location>
        <begin position="1274"/>
        <end position="1284"/>
    </location>
</feature>
<dbReference type="GO" id="GO:0051056">
    <property type="term" value="P:regulation of small GTPase mediated signal transduction"/>
    <property type="evidence" value="ECO:0007669"/>
    <property type="project" value="InterPro"/>
</dbReference>
<feature type="compositionally biased region" description="Polar residues" evidence="5">
    <location>
        <begin position="1054"/>
        <end position="1063"/>
    </location>
</feature>
<dbReference type="PROSITE" id="PS50106">
    <property type="entry name" value="PDZ"/>
    <property type="match status" value="1"/>
</dbReference>
<feature type="domain" description="PDZ" evidence="7">
    <location>
        <begin position="854"/>
        <end position="930"/>
    </location>
</feature>
<keyword evidence="3 4" id="KW-0175">Coiled coil</keyword>
<feature type="compositionally biased region" description="Basic and acidic residues" evidence="5">
    <location>
        <begin position="1073"/>
        <end position="1097"/>
    </location>
</feature>
<feature type="region of interest" description="Disordered" evidence="5">
    <location>
        <begin position="1215"/>
        <end position="1284"/>
    </location>
</feature>
<evidence type="ECO:0000256" key="2">
    <source>
        <dbReference type="ARBA" id="ARBA00022553"/>
    </source>
</evidence>
<keyword evidence="1" id="KW-0343">GTPase activation</keyword>
<dbReference type="PANTHER" id="PTHR15711">
    <property type="entry name" value="RAP GTPASE-ACTIVATING PROTEIN"/>
    <property type="match status" value="1"/>
</dbReference>
<dbReference type="EMBL" id="JARGDH010000005">
    <property type="protein sequence ID" value="KAL0267376.1"/>
    <property type="molecule type" value="Genomic_DNA"/>
</dbReference>
<dbReference type="SUPFAM" id="SSF50156">
    <property type="entry name" value="PDZ domain-like"/>
    <property type="match status" value="1"/>
</dbReference>
<dbReference type="PROSITE" id="PS50085">
    <property type="entry name" value="RAPGAP"/>
    <property type="match status" value="1"/>
</dbReference>
<dbReference type="CDD" id="cd06745">
    <property type="entry name" value="PDZ_SIPA1-like"/>
    <property type="match status" value="1"/>
</dbReference>
<dbReference type="InterPro" id="IPR050989">
    <property type="entry name" value="Rap1_Ran_GAP"/>
</dbReference>
<feature type="compositionally biased region" description="Low complexity" evidence="5">
    <location>
        <begin position="987"/>
        <end position="1007"/>
    </location>
</feature>